<sequence length="134" mass="15783">MEATHYENPREKLLAIATWLGYQTESLSYGLKSPEDAIKLFDYWDIHRDVVPEMADERTDDEDRFVSIFRKDALGYDPLDTLAEDLYDRATQIYKAAVKDENMCLEDERETVQRLVYEDAEYQIRKEYGLVGIK</sequence>
<dbReference type="Proteomes" id="UP000433183">
    <property type="component" value="Segment"/>
</dbReference>
<protein>
    <submittedName>
        <fullName evidence="1">Uncharacterized protein</fullName>
    </submittedName>
</protein>
<dbReference type="EMBL" id="MN732867">
    <property type="protein sequence ID" value="QGZ16212.1"/>
    <property type="molecule type" value="Genomic_DNA"/>
</dbReference>
<evidence type="ECO:0000313" key="1">
    <source>
        <dbReference type="EMBL" id="QGZ16212.1"/>
    </source>
</evidence>
<gene>
    <name evidence="1" type="ORF">Hena1_00360</name>
</gene>
<organism evidence="1 2">
    <name type="scientific">Erwinia phage Hena1</name>
    <dbReference type="NCBI Taxonomy" id="2678601"/>
    <lineage>
        <taxon>Viruses</taxon>
        <taxon>Duplodnaviria</taxon>
        <taxon>Heunggongvirae</taxon>
        <taxon>Uroviricota</taxon>
        <taxon>Caudoviricetes</taxon>
        <taxon>Vequintavirinae</taxon>
        <taxon>Henunavirus</taxon>
        <taxon>Henunavirus hena1</taxon>
    </lineage>
</organism>
<keyword evidence="2" id="KW-1185">Reference proteome</keyword>
<evidence type="ECO:0000313" key="2">
    <source>
        <dbReference type="Proteomes" id="UP000433183"/>
    </source>
</evidence>
<name>A0A6B9JC81_9CAUD</name>
<reference evidence="1 2" key="1">
    <citation type="submission" date="2019-11" db="EMBL/GenBank/DDBJ databases">
        <title>Characterization of a new Erwinia amylovora bacteriophage.</title>
        <authorList>
            <person name="Valentovich L.N."/>
            <person name="Akhremchuk A.E."/>
            <person name="Besarab N.V."/>
            <person name="Lagonenko A.L."/>
        </authorList>
    </citation>
    <scope>NUCLEOTIDE SEQUENCE [LARGE SCALE GENOMIC DNA]</scope>
</reference>
<proteinExistence type="predicted"/>
<accession>A0A6B9JC81</accession>